<dbReference type="InterPro" id="IPR053188">
    <property type="entry name" value="FkbM_Methyltransferase"/>
</dbReference>
<dbReference type="PANTHER" id="PTHR36973">
    <property type="entry name" value="SLL1456 PROTEIN-RELATED"/>
    <property type="match status" value="1"/>
</dbReference>
<dbReference type="Pfam" id="PF05050">
    <property type="entry name" value="Methyltransf_21"/>
    <property type="match status" value="1"/>
</dbReference>
<dbReference type="AlphaFoldDB" id="A0A5C5ZQ04"/>
<evidence type="ECO:0000313" key="3">
    <source>
        <dbReference type="Proteomes" id="UP000316213"/>
    </source>
</evidence>
<dbReference type="InterPro" id="IPR029063">
    <property type="entry name" value="SAM-dependent_MTases_sf"/>
</dbReference>
<gene>
    <name evidence="2" type="ORF">Pla100_55930</name>
</gene>
<dbReference type="InterPro" id="IPR006342">
    <property type="entry name" value="FkbM_mtfrase"/>
</dbReference>
<feature type="domain" description="Methyltransferase FkbM" evidence="1">
    <location>
        <begin position="2"/>
        <end position="74"/>
    </location>
</feature>
<dbReference type="PANTHER" id="PTHR36973:SF4">
    <property type="entry name" value="NODULATION PROTEIN"/>
    <property type="match status" value="1"/>
</dbReference>
<protein>
    <recommendedName>
        <fullName evidence="1">Methyltransferase FkbM domain-containing protein</fullName>
    </recommendedName>
</protein>
<comment type="caution">
    <text evidence="2">The sequence shown here is derived from an EMBL/GenBank/DDBJ whole genome shotgun (WGS) entry which is preliminary data.</text>
</comment>
<dbReference type="Proteomes" id="UP000316213">
    <property type="component" value="Unassembled WGS sequence"/>
</dbReference>
<evidence type="ECO:0000313" key="2">
    <source>
        <dbReference type="EMBL" id="TWT89276.1"/>
    </source>
</evidence>
<reference evidence="2 3" key="1">
    <citation type="submission" date="2019-02" db="EMBL/GenBank/DDBJ databases">
        <title>Deep-cultivation of Planctomycetes and their phenomic and genomic characterization uncovers novel biology.</title>
        <authorList>
            <person name="Wiegand S."/>
            <person name="Jogler M."/>
            <person name="Boedeker C."/>
            <person name="Pinto D."/>
            <person name="Vollmers J."/>
            <person name="Rivas-Marin E."/>
            <person name="Kohn T."/>
            <person name="Peeters S.H."/>
            <person name="Heuer A."/>
            <person name="Rast P."/>
            <person name="Oberbeckmann S."/>
            <person name="Bunk B."/>
            <person name="Jeske O."/>
            <person name="Meyerdierks A."/>
            <person name="Storesund J.E."/>
            <person name="Kallscheuer N."/>
            <person name="Luecker S."/>
            <person name="Lage O.M."/>
            <person name="Pohl T."/>
            <person name="Merkel B.J."/>
            <person name="Hornburger P."/>
            <person name="Mueller R.-W."/>
            <person name="Bruemmer F."/>
            <person name="Labrenz M."/>
            <person name="Spormann A.M."/>
            <person name="Op Den Camp H."/>
            <person name="Overmann J."/>
            <person name="Amann R."/>
            <person name="Jetten M.S.M."/>
            <person name="Mascher T."/>
            <person name="Medema M.H."/>
            <person name="Devos D.P."/>
            <person name="Kaster A.-K."/>
            <person name="Ovreas L."/>
            <person name="Rohde M."/>
            <person name="Galperin M.Y."/>
            <person name="Jogler C."/>
        </authorList>
    </citation>
    <scope>NUCLEOTIDE SEQUENCE [LARGE SCALE GENOMIC DNA]</scope>
    <source>
        <strain evidence="2 3">Pla100</strain>
    </source>
</reference>
<dbReference type="Gene3D" id="3.40.50.150">
    <property type="entry name" value="Vaccinia Virus protein VP39"/>
    <property type="match status" value="1"/>
</dbReference>
<evidence type="ECO:0000259" key="1">
    <source>
        <dbReference type="Pfam" id="PF05050"/>
    </source>
</evidence>
<name>A0A5C5ZQ04_9BACT</name>
<keyword evidence="3" id="KW-1185">Reference proteome</keyword>
<organism evidence="2 3">
    <name type="scientific">Neorhodopirellula pilleata</name>
    <dbReference type="NCBI Taxonomy" id="2714738"/>
    <lineage>
        <taxon>Bacteria</taxon>
        <taxon>Pseudomonadati</taxon>
        <taxon>Planctomycetota</taxon>
        <taxon>Planctomycetia</taxon>
        <taxon>Pirellulales</taxon>
        <taxon>Pirellulaceae</taxon>
        <taxon>Neorhodopirellula</taxon>
    </lineage>
</organism>
<accession>A0A5C5ZQ04</accession>
<dbReference type="GO" id="GO:0008171">
    <property type="term" value="F:O-methyltransferase activity"/>
    <property type="evidence" value="ECO:0007669"/>
    <property type="project" value="TreeGrafter"/>
</dbReference>
<dbReference type="EMBL" id="SJPM01000019">
    <property type="protein sequence ID" value="TWT89276.1"/>
    <property type="molecule type" value="Genomic_DNA"/>
</dbReference>
<sequence length="103" mass="11862">MTTLDEEFSHIATNQRVLLKLDLQGFELEALHGAINLLKVCDVVLLEAAQEKAYLNEPSFHEIWQFMDEKQYRFHRVVNTVTDTQGSITQLDVLFVNCQTPPN</sequence>
<dbReference type="SUPFAM" id="SSF53335">
    <property type="entry name" value="S-adenosyl-L-methionine-dependent methyltransferases"/>
    <property type="match status" value="1"/>
</dbReference>
<proteinExistence type="predicted"/>